<proteinExistence type="predicted"/>
<feature type="non-terminal residue" evidence="2">
    <location>
        <position position="136"/>
    </location>
</feature>
<evidence type="ECO:0000259" key="1">
    <source>
        <dbReference type="PROSITE" id="PS50195"/>
    </source>
</evidence>
<dbReference type="PROSITE" id="PS50195">
    <property type="entry name" value="PX"/>
    <property type="match status" value="1"/>
</dbReference>
<evidence type="ECO:0000313" key="3">
    <source>
        <dbReference type="Proteomes" id="UP000054560"/>
    </source>
</evidence>
<dbReference type="Gene3D" id="3.30.1520.10">
    <property type="entry name" value="Phox-like domain"/>
    <property type="match status" value="1"/>
</dbReference>
<evidence type="ECO:0000313" key="2">
    <source>
        <dbReference type="EMBL" id="KNC72931.1"/>
    </source>
</evidence>
<dbReference type="EMBL" id="KQ246312">
    <property type="protein sequence ID" value="KNC72931.1"/>
    <property type="molecule type" value="Genomic_DNA"/>
</dbReference>
<accession>A0A0L0F8P7</accession>
<keyword evidence="3" id="KW-1185">Reference proteome</keyword>
<reference evidence="2 3" key="1">
    <citation type="submission" date="2011-02" db="EMBL/GenBank/DDBJ databases">
        <title>The Genome Sequence of Sphaeroforma arctica JP610.</title>
        <authorList>
            <consortium name="The Broad Institute Genome Sequencing Platform"/>
            <person name="Russ C."/>
            <person name="Cuomo C."/>
            <person name="Young S.K."/>
            <person name="Zeng Q."/>
            <person name="Gargeya S."/>
            <person name="Alvarado L."/>
            <person name="Berlin A."/>
            <person name="Chapman S.B."/>
            <person name="Chen Z."/>
            <person name="Freedman E."/>
            <person name="Gellesch M."/>
            <person name="Goldberg J."/>
            <person name="Griggs A."/>
            <person name="Gujja S."/>
            <person name="Heilman E."/>
            <person name="Heiman D."/>
            <person name="Howarth C."/>
            <person name="Mehta T."/>
            <person name="Neiman D."/>
            <person name="Pearson M."/>
            <person name="Roberts A."/>
            <person name="Saif S."/>
            <person name="Shea T."/>
            <person name="Shenoy N."/>
            <person name="Sisk P."/>
            <person name="Stolte C."/>
            <person name="Sykes S."/>
            <person name="White J."/>
            <person name="Yandava C."/>
            <person name="Burger G."/>
            <person name="Gray M.W."/>
            <person name="Holland P.W.H."/>
            <person name="King N."/>
            <person name="Lang F.B.F."/>
            <person name="Roger A.J."/>
            <person name="Ruiz-Trillo I."/>
            <person name="Haas B."/>
            <person name="Nusbaum C."/>
            <person name="Birren B."/>
        </authorList>
    </citation>
    <scope>NUCLEOTIDE SEQUENCE [LARGE SCALE GENOMIC DNA]</scope>
    <source>
        <strain evidence="2 3">JP610</strain>
    </source>
</reference>
<dbReference type="SUPFAM" id="SSF64268">
    <property type="entry name" value="PX domain"/>
    <property type="match status" value="1"/>
</dbReference>
<sequence>MISRQLGLSIADADSPGEYATARSNFSYRKGAHDVVADASRSKITLRNNANEGSSSKDISRTSKSSCGLLEEDSIYVTVGDMKENKGYLTTYIDYKVEVREDRPDADPVVCCRRRYSEFEWLKDRLRGEKPLFIIP</sequence>
<feature type="domain" description="PX" evidence="1">
    <location>
        <begin position="73"/>
        <end position="136"/>
    </location>
</feature>
<dbReference type="GeneID" id="25915011"/>
<dbReference type="RefSeq" id="XP_014146833.1">
    <property type="nucleotide sequence ID" value="XM_014291358.1"/>
</dbReference>
<dbReference type="Proteomes" id="UP000054560">
    <property type="component" value="Unassembled WGS sequence"/>
</dbReference>
<name>A0A0L0F8P7_9EUKA</name>
<dbReference type="InterPro" id="IPR001683">
    <property type="entry name" value="PX_dom"/>
</dbReference>
<protein>
    <recommendedName>
        <fullName evidence="1">PX domain-containing protein</fullName>
    </recommendedName>
</protein>
<dbReference type="AlphaFoldDB" id="A0A0L0F8P7"/>
<gene>
    <name evidence="2" type="ORF">SARC_14507</name>
</gene>
<dbReference type="GO" id="GO:0035091">
    <property type="term" value="F:phosphatidylinositol binding"/>
    <property type="evidence" value="ECO:0007669"/>
    <property type="project" value="InterPro"/>
</dbReference>
<organism evidence="2 3">
    <name type="scientific">Sphaeroforma arctica JP610</name>
    <dbReference type="NCBI Taxonomy" id="667725"/>
    <lineage>
        <taxon>Eukaryota</taxon>
        <taxon>Ichthyosporea</taxon>
        <taxon>Ichthyophonida</taxon>
        <taxon>Sphaeroforma</taxon>
    </lineage>
</organism>
<dbReference type="OrthoDB" id="5227681at2759"/>
<dbReference type="InterPro" id="IPR036871">
    <property type="entry name" value="PX_dom_sf"/>
</dbReference>